<dbReference type="PANTHER" id="PTHR30093">
    <property type="entry name" value="GENERAL SECRETION PATHWAY PROTEIN G"/>
    <property type="match status" value="1"/>
</dbReference>
<organism evidence="3 4">
    <name type="scientific">Maioricimonas rarisocia</name>
    <dbReference type="NCBI Taxonomy" id="2528026"/>
    <lineage>
        <taxon>Bacteria</taxon>
        <taxon>Pseudomonadati</taxon>
        <taxon>Planctomycetota</taxon>
        <taxon>Planctomycetia</taxon>
        <taxon>Planctomycetales</taxon>
        <taxon>Planctomycetaceae</taxon>
        <taxon>Maioricimonas</taxon>
    </lineage>
</organism>
<dbReference type="AlphaFoldDB" id="A0A517Z069"/>
<feature type="transmembrane region" description="Helical" evidence="1">
    <location>
        <begin position="12"/>
        <end position="33"/>
    </location>
</feature>
<dbReference type="Pfam" id="PF07596">
    <property type="entry name" value="SBP_bac_10"/>
    <property type="match status" value="1"/>
</dbReference>
<proteinExistence type="predicted"/>
<dbReference type="InterPro" id="IPR011453">
    <property type="entry name" value="DUF1559"/>
</dbReference>
<keyword evidence="1" id="KW-1133">Transmembrane helix</keyword>
<dbReference type="RefSeq" id="WP_145373108.1">
    <property type="nucleotide sequence ID" value="NZ_CP036275.1"/>
</dbReference>
<evidence type="ECO:0000256" key="1">
    <source>
        <dbReference type="SAM" id="Phobius"/>
    </source>
</evidence>
<protein>
    <recommendedName>
        <fullName evidence="2">DUF1559 domain-containing protein</fullName>
    </recommendedName>
</protein>
<dbReference type="SUPFAM" id="SSF54523">
    <property type="entry name" value="Pili subunits"/>
    <property type="match status" value="1"/>
</dbReference>
<dbReference type="NCBIfam" id="TIGR02532">
    <property type="entry name" value="IV_pilin_GFxxxE"/>
    <property type="match status" value="1"/>
</dbReference>
<evidence type="ECO:0000313" key="3">
    <source>
        <dbReference type="EMBL" id="QDU35882.1"/>
    </source>
</evidence>
<dbReference type="NCBIfam" id="TIGR04294">
    <property type="entry name" value="pre_pil_HX9DG"/>
    <property type="match status" value="1"/>
</dbReference>
<dbReference type="InterPro" id="IPR045584">
    <property type="entry name" value="Pilin-like"/>
</dbReference>
<dbReference type="Pfam" id="PF07963">
    <property type="entry name" value="N_methyl"/>
    <property type="match status" value="1"/>
</dbReference>
<feature type="domain" description="DUF1559" evidence="2">
    <location>
        <begin position="34"/>
        <end position="278"/>
    </location>
</feature>
<dbReference type="InterPro" id="IPR012902">
    <property type="entry name" value="N_methyl_site"/>
</dbReference>
<dbReference type="Gene3D" id="3.30.700.10">
    <property type="entry name" value="Glycoprotein, Type 4 Pilin"/>
    <property type="match status" value="1"/>
</dbReference>
<dbReference type="OrthoDB" id="255922at2"/>
<dbReference type="InterPro" id="IPR027558">
    <property type="entry name" value="Pre_pil_HX9DG_C"/>
</dbReference>
<gene>
    <name evidence="3" type="ORF">Mal4_01640</name>
</gene>
<keyword evidence="4" id="KW-1185">Reference proteome</keyword>
<dbReference type="PANTHER" id="PTHR30093:SF2">
    <property type="entry name" value="TYPE II SECRETION SYSTEM PROTEIN H"/>
    <property type="match status" value="1"/>
</dbReference>
<dbReference type="EMBL" id="CP036275">
    <property type="protein sequence ID" value="QDU35882.1"/>
    <property type="molecule type" value="Genomic_DNA"/>
</dbReference>
<dbReference type="KEGG" id="mri:Mal4_01640"/>
<sequence length="339" mass="37378">MSTRHHRRGFALIEILVVIAISTLLFAMILPAVQHTREAARRSHCRNNLRQIAFALHRYHDSFNVFPPGGLRGWDGRQEHGNAFSWGALVLPQLGYAERYARFDFRAGVFEAPNARNLTPGIATFRCPSDQRAVALRRNPGELYEVDAACTSYFGSSGSFHSWGDPNPNHANGILPRDDSRPVSLTSVVDGASCTIAVGEVSGQLSHASSLFGHQHGFFAAPGPDVMTEENQSLRNGEWQLNGVHPTARESGFSSPHPGGAYFAFLDGSVRFVSDRIEHTPSLVEREAAQGRGCRWADGQCHDQTTRGGSWRDKPLLAVRMGLYQRLFARNDVLPVDGF</sequence>
<evidence type="ECO:0000259" key="2">
    <source>
        <dbReference type="Pfam" id="PF07596"/>
    </source>
</evidence>
<keyword evidence="1" id="KW-0472">Membrane</keyword>
<evidence type="ECO:0000313" key="4">
    <source>
        <dbReference type="Proteomes" id="UP000320496"/>
    </source>
</evidence>
<keyword evidence="1" id="KW-0812">Transmembrane</keyword>
<reference evidence="3 4" key="1">
    <citation type="submission" date="2019-02" db="EMBL/GenBank/DDBJ databases">
        <title>Deep-cultivation of Planctomycetes and their phenomic and genomic characterization uncovers novel biology.</title>
        <authorList>
            <person name="Wiegand S."/>
            <person name="Jogler M."/>
            <person name="Boedeker C."/>
            <person name="Pinto D."/>
            <person name="Vollmers J."/>
            <person name="Rivas-Marin E."/>
            <person name="Kohn T."/>
            <person name="Peeters S.H."/>
            <person name="Heuer A."/>
            <person name="Rast P."/>
            <person name="Oberbeckmann S."/>
            <person name="Bunk B."/>
            <person name="Jeske O."/>
            <person name="Meyerdierks A."/>
            <person name="Storesund J.E."/>
            <person name="Kallscheuer N."/>
            <person name="Luecker S."/>
            <person name="Lage O.M."/>
            <person name="Pohl T."/>
            <person name="Merkel B.J."/>
            <person name="Hornburger P."/>
            <person name="Mueller R.-W."/>
            <person name="Bruemmer F."/>
            <person name="Labrenz M."/>
            <person name="Spormann A.M."/>
            <person name="Op den Camp H."/>
            <person name="Overmann J."/>
            <person name="Amann R."/>
            <person name="Jetten M.S.M."/>
            <person name="Mascher T."/>
            <person name="Medema M.H."/>
            <person name="Devos D.P."/>
            <person name="Kaster A.-K."/>
            <person name="Ovreas L."/>
            <person name="Rohde M."/>
            <person name="Galperin M.Y."/>
            <person name="Jogler C."/>
        </authorList>
    </citation>
    <scope>NUCLEOTIDE SEQUENCE [LARGE SCALE GENOMIC DNA]</scope>
    <source>
        <strain evidence="3 4">Mal4</strain>
    </source>
</reference>
<name>A0A517Z069_9PLAN</name>
<dbReference type="Proteomes" id="UP000320496">
    <property type="component" value="Chromosome"/>
</dbReference>
<accession>A0A517Z069</accession>